<dbReference type="GO" id="GO:0046579">
    <property type="term" value="P:positive regulation of Ras protein signal transduction"/>
    <property type="evidence" value="ECO:0007669"/>
    <property type="project" value="TreeGrafter"/>
</dbReference>
<name>A0A8H7GT54_9ASCO</name>
<gene>
    <name evidence="2" type="ORF">HF325_003615</name>
</gene>
<comment type="caution">
    <text evidence="2">The sequence shown here is derived from an EMBL/GenBank/DDBJ whole genome shotgun (WGS) entry which is preliminary data.</text>
</comment>
<dbReference type="PANTHER" id="PTHR15243:SF0">
    <property type="entry name" value="SERINE_THREONINE-PROTEIN KINASE 19"/>
    <property type="match status" value="1"/>
</dbReference>
<dbReference type="Proteomes" id="UP000649328">
    <property type="component" value="Unassembled WGS sequence"/>
</dbReference>
<dbReference type="AlphaFoldDB" id="A0A8H7GT54"/>
<dbReference type="OrthoDB" id="3980126at2759"/>
<organism evidence="2 3">
    <name type="scientific">Metschnikowia pulcherrima</name>
    <dbReference type="NCBI Taxonomy" id="27326"/>
    <lineage>
        <taxon>Eukaryota</taxon>
        <taxon>Fungi</taxon>
        <taxon>Dikarya</taxon>
        <taxon>Ascomycota</taxon>
        <taxon>Saccharomycotina</taxon>
        <taxon>Pichiomycetes</taxon>
        <taxon>Metschnikowiaceae</taxon>
        <taxon>Metschnikowia</taxon>
    </lineage>
</organism>
<proteinExistence type="inferred from homology"/>
<accession>A0A8H7GT54</accession>
<evidence type="ECO:0000313" key="2">
    <source>
        <dbReference type="EMBL" id="KAF8002650.1"/>
    </source>
</evidence>
<reference evidence="2" key="1">
    <citation type="submission" date="2020-10" db="EMBL/GenBank/DDBJ databases">
        <title>The Whole-Genome Sequence of Metschnikowia persimmonesis, a Novel Endophytic Yeast Species Isolated from Medicinal Plant Diospyros kaki Thumb.</title>
        <authorList>
            <person name="Rahmat E."/>
            <person name="Kang Y."/>
        </authorList>
    </citation>
    <scope>NUCLEOTIDE SEQUENCE</scope>
    <source>
        <strain evidence="2">KIOM G15050</strain>
    </source>
</reference>
<protein>
    <submittedName>
        <fullName evidence="2">Uncharacterized protein</fullName>
    </submittedName>
</protein>
<dbReference type="EMBL" id="JACBPP010000004">
    <property type="protein sequence ID" value="KAF8002650.1"/>
    <property type="molecule type" value="Genomic_DNA"/>
</dbReference>
<comment type="similarity">
    <text evidence="1">Belongs to the STK19 family.</text>
</comment>
<dbReference type="PANTHER" id="PTHR15243">
    <property type="entry name" value="SERINE/THREONINE-PROTEIN KINASE 19"/>
    <property type="match status" value="1"/>
</dbReference>
<sequence length="305" mass="34837">MDFELRDSSSIVSVMEQVLQNQWSESTLYHNRFYSIEAKTKCKSSSDLLFLLRGLSMEVKASIISYRNLQLPPGGMLTVNQLYTLFESRGNTFVDRSLELCTRNDQVRKFVITNALPVISRTGKGGLFNQVAYGYENAEVVVKTDQYLREISHFMDLTDFDSLQAATKFESFIRESPTAVSVTNQNFSKPELTILVNAGFLTLTSNHHYEIDTHHYSIAYPRCGTFLKMINSGRAWLVKTLNKASHRELLEEKMFEKWEGKVMANFRKPFYGYDLLWILADAKGAGLVEAFDTPVGRGWRLTGKL</sequence>
<evidence type="ECO:0000256" key="1">
    <source>
        <dbReference type="ARBA" id="ARBA00093458"/>
    </source>
</evidence>
<dbReference type="Pfam" id="PF10494">
    <property type="entry name" value="Stk19"/>
    <property type="match status" value="1"/>
</dbReference>
<keyword evidence="3" id="KW-1185">Reference proteome</keyword>
<dbReference type="InterPro" id="IPR018865">
    <property type="entry name" value="STK19-like"/>
</dbReference>
<evidence type="ECO:0000313" key="3">
    <source>
        <dbReference type="Proteomes" id="UP000649328"/>
    </source>
</evidence>